<dbReference type="GO" id="GO:0005634">
    <property type="term" value="C:nucleus"/>
    <property type="evidence" value="ECO:0007669"/>
    <property type="project" value="UniProtKB-SubCell"/>
</dbReference>
<evidence type="ECO:0000256" key="5">
    <source>
        <dbReference type="ARBA" id="ARBA00023242"/>
    </source>
</evidence>
<dbReference type="GO" id="GO:0008270">
    <property type="term" value="F:zinc ion binding"/>
    <property type="evidence" value="ECO:0007669"/>
    <property type="project" value="UniProtKB-KW"/>
</dbReference>
<feature type="region of interest" description="Disordered" evidence="6">
    <location>
        <begin position="1"/>
        <end position="72"/>
    </location>
</feature>
<evidence type="ECO:0000256" key="1">
    <source>
        <dbReference type="ARBA" id="ARBA00004123"/>
    </source>
</evidence>
<evidence type="ECO:0000256" key="2">
    <source>
        <dbReference type="ARBA" id="ARBA00022723"/>
    </source>
</evidence>
<feature type="compositionally biased region" description="Low complexity" evidence="6">
    <location>
        <begin position="847"/>
        <end position="864"/>
    </location>
</feature>
<evidence type="ECO:0000256" key="3">
    <source>
        <dbReference type="ARBA" id="ARBA00022771"/>
    </source>
</evidence>
<feature type="region of interest" description="Disordered" evidence="6">
    <location>
        <begin position="1358"/>
        <end position="1550"/>
    </location>
</feature>
<feature type="domain" description="Matrin-type" evidence="7">
    <location>
        <begin position="1577"/>
        <end position="1608"/>
    </location>
</feature>
<accession>A0A6A4SD46</accession>
<feature type="compositionally biased region" description="Basic and acidic residues" evidence="6">
    <location>
        <begin position="1438"/>
        <end position="1454"/>
    </location>
</feature>
<feature type="compositionally biased region" description="Acidic residues" evidence="6">
    <location>
        <begin position="1010"/>
        <end position="1021"/>
    </location>
</feature>
<dbReference type="PANTHER" id="PTHR15491">
    <property type="match status" value="1"/>
</dbReference>
<feature type="region of interest" description="Disordered" evidence="6">
    <location>
        <begin position="134"/>
        <end position="188"/>
    </location>
</feature>
<feature type="region of interest" description="Disordered" evidence="6">
    <location>
        <begin position="691"/>
        <end position="920"/>
    </location>
</feature>
<evidence type="ECO:0000256" key="4">
    <source>
        <dbReference type="ARBA" id="ARBA00022833"/>
    </source>
</evidence>
<feature type="region of interest" description="Disordered" evidence="6">
    <location>
        <begin position="367"/>
        <end position="520"/>
    </location>
</feature>
<feature type="compositionally biased region" description="Basic and acidic residues" evidence="6">
    <location>
        <begin position="1136"/>
        <end position="1179"/>
    </location>
</feature>
<feature type="compositionally biased region" description="Basic and acidic residues" evidence="6">
    <location>
        <begin position="309"/>
        <end position="324"/>
    </location>
</feature>
<proteinExistence type="predicted"/>
<feature type="compositionally biased region" description="Basic and acidic residues" evidence="6">
    <location>
        <begin position="1027"/>
        <end position="1060"/>
    </location>
</feature>
<evidence type="ECO:0000313" key="9">
    <source>
        <dbReference type="Proteomes" id="UP000438429"/>
    </source>
</evidence>
<feature type="region of interest" description="Disordered" evidence="6">
    <location>
        <begin position="202"/>
        <end position="348"/>
    </location>
</feature>
<evidence type="ECO:0000256" key="6">
    <source>
        <dbReference type="SAM" id="MobiDB-lite"/>
    </source>
</evidence>
<feature type="region of interest" description="Disordered" evidence="6">
    <location>
        <begin position="933"/>
        <end position="954"/>
    </location>
</feature>
<feature type="compositionally biased region" description="Acidic residues" evidence="6">
    <location>
        <begin position="1400"/>
        <end position="1414"/>
    </location>
</feature>
<feature type="compositionally biased region" description="Polar residues" evidence="6">
    <location>
        <begin position="227"/>
        <end position="236"/>
    </location>
</feature>
<name>A0A6A4SD46_SCOMX</name>
<keyword evidence="5" id="KW-0539">Nucleus</keyword>
<feature type="compositionally biased region" description="Low complexity" evidence="6">
    <location>
        <begin position="781"/>
        <end position="790"/>
    </location>
</feature>
<dbReference type="InterPro" id="IPR000690">
    <property type="entry name" value="Matrin/U1-C_Znf_C2H2"/>
</dbReference>
<feature type="compositionally biased region" description="Basic and acidic residues" evidence="6">
    <location>
        <begin position="695"/>
        <end position="711"/>
    </location>
</feature>
<feature type="compositionally biased region" description="Basic and acidic residues" evidence="6">
    <location>
        <begin position="1520"/>
        <end position="1543"/>
    </location>
</feature>
<feature type="compositionally biased region" description="Polar residues" evidence="6">
    <location>
        <begin position="146"/>
        <end position="175"/>
    </location>
</feature>
<dbReference type="SUPFAM" id="SSF54928">
    <property type="entry name" value="RNA-binding domain, RBD"/>
    <property type="match status" value="1"/>
</dbReference>
<evidence type="ECO:0000259" key="7">
    <source>
        <dbReference type="PROSITE" id="PS50171"/>
    </source>
</evidence>
<dbReference type="GO" id="GO:0003676">
    <property type="term" value="F:nucleic acid binding"/>
    <property type="evidence" value="ECO:0007669"/>
    <property type="project" value="InterPro"/>
</dbReference>
<keyword evidence="2" id="KW-0479">Metal-binding</keyword>
<gene>
    <name evidence="8" type="ORF">F2P81_018126</name>
</gene>
<feature type="compositionally biased region" description="Polar residues" evidence="6">
    <location>
        <begin position="1618"/>
        <end position="1631"/>
    </location>
</feature>
<feature type="compositionally biased region" description="Acidic residues" evidence="6">
    <location>
        <begin position="730"/>
        <end position="739"/>
    </location>
</feature>
<dbReference type="InterPro" id="IPR026811">
    <property type="entry name" value="CIZ1"/>
</dbReference>
<feature type="compositionally biased region" description="Basic and acidic residues" evidence="6">
    <location>
        <begin position="933"/>
        <end position="942"/>
    </location>
</feature>
<feature type="region of interest" description="Disordered" evidence="6">
    <location>
        <begin position="1010"/>
        <end position="1335"/>
    </location>
</feature>
<feature type="compositionally biased region" description="Basic residues" evidence="6">
    <location>
        <begin position="1419"/>
        <end position="1437"/>
    </location>
</feature>
<feature type="compositionally biased region" description="Polar residues" evidence="6">
    <location>
        <begin position="566"/>
        <end position="579"/>
    </location>
</feature>
<dbReference type="Proteomes" id="UP000438429">
    <property type="component" value="Unassembled WGS sequence"/>
</dbReference>
<feature type="compositionally biased region" description="Low complexity" evidence="6">
    <location>
        <begin position="580"/>
        <end position="592"/>
    </location>
</feature>
<feature type="compositionally biased region" description="Polar residues" evidence="6">
    <location>
        <begin position="269"/>
        <end position="284"/>
    </location>
</feature>
<dbReference type="SMART" id="SM00451">
    <property type="entry name" value="ZnF_U1"/>
    <property type="match status" value="1"/>
</dbReference>
<evidence type="ECO:0000313" key="8">
    <source>
        <dbReference type="EMBL" id="KAF0029021.1"/>
    </source>
</evidence>
<feature type="compositionally biased region" description="Polar residues" evidence="6">
    <location>
        <begin position="488"/>
        <end position="520"/>
    </location>
</feature>
<feature type="region of interest" description="Disordered" evidence="6">
    <location>
        <begin position="547"/>
        <end position="678"/>
    </location>
</feature>
<dbReference type="InterPro" id="IPR012677">
    <property type="entry name" value="Nucleotide-bd_a/b_plait_sf"/>
</dbReference>
<feature type="compositionally biased region" description="Polar residues" evidence="6">
    <location>
        <begin position="1276"/>
        <end position="1285"/>
    </location>
</feature>
<feature type="compositionally biased region" description="Basic residues" evidence="6">
    <location>
        <begin position="1204"/>
        <end position="1215"/>
    </location>
</feature>
<protein>
    <recommendedName>
        <fullName evidence="7">Matrin-type domain-containing protein</fullName>
    </recommendedName>
</protein>
<keyword evidence="4" id="KW-0862">Zinc</keyword>
<feature type="compositionally biased region" description="Basic and acidic residues" evidence="6">
    <location>
        <begin position="1087"/>
        <end position="1101"/>
    </location>
</feature>
<keyword evidence="3" id="KW-0863">Zinc-finger</keyword>
<dbReference type="EMBL" id="VEVO01000016">
    <property type="protein sequence ID" value="KAF0029021.1"/>
    <property type="molecule type" value="Genomic_DNA"/>
</dbReference>
<sequence>MKSSSLTSSTSTKGGKSAGRKSSSSAASSSASTAAAKKKQTTTTSTKANSEASASSKSQVDEDSPPNVVKLKGVHGSFSHAEVVTAVEQFGKTISVVLFRSKREAVVRFEKDEDAKKLKSEKSIAIKGFPVTVVKEKDDEQKTPQKKPTVSSVSKPLTSKATKTTMPQRNTTYGKRTNEKTVAKGSTKVTKANILVAKAKNASTKLIAKRAKPAVEQVDTAEVDESANVTVAEPTQVSESVSEVKVKEETASSSAAGATIKEEVEEKSATPTKETLKSTNSGNRTDVETSESKELDTKVQQSVEELEDTDKVEPGNRTVSELKHQAKPAKVKAEVKEDAEPMTLRETGVEVAEPMEVEPCAEVKVEQLTSTEAVTDKPSESRPAPSTDVNNDPTVLPPNAEADGQPADTSGPIPRTDMKTPEAPDEPSSQLLEPESAAPVLEVKMEASQPSSSAEGMEENTIEKDPVSAMTSQSDPVSADDASEPVGNVSTKPTTEVVSRQQPTATSSKSVSVETADSSVETRVVENFDTFSTDSASEGVARLETRLENSSEVALEAETPTDHTPSELSDNGPQPVLQTSSPPSAEPAAPDESITREDVTVESSAIAAGDVEKEVDGKELGAEIVLDSTVGPQVANEDVEEVAEREEGSPTARDATADAAFGPTHSSEETTAELPQIDQDTFTALVAALHRHRLTKETRARSDKKEARGDAYDCAEQNFNMNDFVTVDEVVGDDAEETSPDPRRSASSKRPSRGRKEPQSLDASSDDKRPSTRSLRDSKRSSSSSSSSSKSTKDSTKRSSSSNSTKDSSRSTKSSTRPSSSLLSPETPSSPDHKTKQSKTRSPVKASKTSSSSCRTRSSRSSETLPESQREDVEATESAVPTSDHRVSAEGIAANAVESETKIETSPETHPPAQGQGLRLNQVQNLETDFKDNTLNDLEKAKVNNNSETCPEKCSEMELDSSLQAVDGATQNQAQQFFEKELPLNVCDRKDPKDLTCDVTQQETFEILDSVDDQTAIDDETSGAQISKEDIGRIDKEEDTSRSGLRTRQDRTETSRKIVYEMDSVEDEPVQDATTTERSVRRRSQRGKKEDKTEVSEKPYGDAEASFEVLDSVEDETATEEPTTTTSTRGRRERTSKKDSQVNKTKEEDTPTRRRRTPARESQEAKKSDITVRESRNEDATYEILDSVEDEEVVKDDRPATGGRGKRKRPKKAVKATKNETVTLKKGDKDKEADEEEVLFQILDSVEDEMVDDHPSTEQSVSARKKKTSKNDKLVEQSSSLSGSPRNEEEEEPVYQIVDSVEDDQEESVKETSKTNDETCPKGEVPAVKEDSPTCSSVVVEASEELVAMDSEDLSAVTLVTLDEAGDNEKADEAEQSPRSAKRKHDDDVTEESVNFVTVDEVEVEEEEEEEEQEAAPRTRGRPKKRTRKTPVRKSTRGNRDGAKDEREDERESSGSDVPPLKDPSTLSSDGQREIQKSEGGGASQAHVDAASAGQDLRPEHPESQSLERCMEEGEEEEEGWSRPDVKVVTKRKSELVGPEAKRSRSQSPCVAADLNLPPFSPNNPLGQEFVVPKSGYFCNLCRVFYLNESSAKEDHCGSQRHYDNLQKYFQKHRHKPPTSTSPHSQGLASD</sequence>
<comment type="caution">
    <text evidence="8">The sequence shown here is derived from an EMBL/GenBank/DDBJ whole genome shotgun (WGS) entry which is preliminary data.</text>
</comment>
<feature type="compositionally biased region" description="Basic and acidic residues" evidence="6">
    <location>
        <begin position="1307"/>
        <end position="1332"/>
    </location>
</feature>
<feature type="compositionally biased region" description="Basic and acidic residues" evidence="6">
    <location>
        <begin position="285"/>
        <end position="297"/>
    </location>
</feature>
<dbReference type="InterPro" id="IPR003604">
    <property type="entry name" value="Matrin/U1-like-C_Znf_C2H2"/>
</dbReference>
<feature type="compositionally biased region" description="Low complexity" evidence="6">
    <location>
        <begin position="798"/>
        <end position="830"/>
    </location>
</feature>
<organism evidence="8 9">
    <name type="scientific">Scophthalmus maximus</name>
    <name type="common">Turbot</name>
    <name type="synonym">Psetta maxima</name>
    <dbReference type="NCBI Taxonomy" id="52904"/>
    <lineage>
        <taxon>Eukaryota</taxon>
        <taxon>Metazoa</taxon>
        <taxon>Chordata</taxon>
        <taxon>Craniata</taxon>
        <taxon>Vertebrata</taxon>
        <taxon>Euteleostomi</taxon>
        <taxon>Actinopterygii</taxon>
        <taxon>Neopterygii</taxon>
        <taxon>Teleostei</taxon>
        <taxon>Neoteleostei</taxon>
        <taxon>Acanthomorphata</taxon>
        <taxon>Carangaria</taxon>
        <taxon>Pleuronectiformes</taxon>
        <taxon>Pleuronectoidei</taxon>
        <taxon>Scophthalmidae</taxon>
        <taxon>Scophthalmus</taxon>
    </lineage>
</organism>
<feature type="region of interest" description="Disordered" evidence="6">
    <location>
        <begin position="1608"/>
        <end position="1631"/>
    </location>
</feature>
<reference evidence="8 9" key="1">
    <citation type="submission" date="2019-06" db="EMBL/GenBank/DDBJ databases">
        <title>Draft genomes of female and male turbot (Scophthalmus maximus).</title>
        <authorList>
            <person name="Xu H."/>
            <person name="Xu X.-W."/>
            <person name="Shao C."/>
            <person name="Chen S."/>
        </authorList>
    </citation>
    <scope>NUCLEOTIDE SEQUENCE [LARGE SCALE GENOMIC DNA]</scope>
    <source>
        <strain evidence="8">Ysfricsl-2016a</strain>
        <tissue evidence="8">Blood</tissue>
    </source>
</reference>
<feature type="compositionally biased region" description="Low complexity" evidence="6">
    <location>
        <begin position="1"/>
        <end position="58"/>
    </location>
</feature>
<dbReference type="PROSITE" id="PS50171">
    <property type="entry name" value="ZF_MATRIN"/>
    <property type="match status" value="1"/>
</dbReference>
<feature type="compositionally biased region" description="Basic and acidic residues" evidence="6">
    <location>
        <begin position="134"/>
        <end position="143"/>
    </location>
</feature>
<comment type="subcellular location">
    <subcellularLocation>
        <location evidence="1">Nucleus</location>
    </subcellularLocation>
</comment>
<dbReference type="InterPro" id="IPR035979">
    <property type="entry name" value="RBD_domain_sf"/>
</dbReference>
<feature type="compositionally biased region" description="Basic and acidic residues" evidence="6">
    <location>
        <begin position="610"/>
        <end position="621"/>
    </location>
</feature>
<feature type="compositionally biased region" description="Basic and acidic residues" evidence="6">
    <location>
        <begin position="754"/>
        <end position="780"/>
    </location>
</feature>
<dbReference type="PANTHER" id="PTHR15491:SF9">
    <property type="entry name" value="CIP1-INTERACTING ZINC FINGER PROTEIN"/>
    <property type="match status" value="1"/>
</dbReference>
<dbReference type="Gene3D" id="3.30.70.330">
    <property type="match status" value="1"/>
</dbReference>
<feature type="compositionally biased region" description="Basic and acidic residues" evidence="6">
    <location>
        <begin position="1223"/>
        <end position="1232"/>
    </location>
</feature>